<dbReference type="PANTHER" id="PTHR48435:SF1">
    <property type="entry name" value="POLYPROTEIN"/>
    <property type="match status" value="1"/>
</dbReference>
<sequence length="129" mass="14322">MPLSWITNYEKAFQNAVPVIGSDTSYTRQPDGSIKTVYKPLTRIPTTETTPSAPPDPPIFQSLLIKPIVSEDDIPIHSFEADGSAIYTDKINGHFIWDVDPNTCDPDCSCRSSSRRHYASCKSDCQSIL</sequence>
<dbReference type="PANTHER" id="PTHR48435">
    <property type="entry name" value="POLYPROTEIN"/>
    <property type="match status" value="1"/>
</dbReference>
<gene>
    <name evidence="1" type="ORF">Dsin_009118</name>
</gene>
<comment type="caution">
    <text evidence="1">The sequence shown here is derived from an EMBL/GenBank/DDBJ whole genome shotgun (WGS) entry which is preliminary data.</text>
</comment>
<keyword evidence="2" id="KW-1185">Reference proteome</keyword>
<protein>
    <submittedName>
        <fullName evidence="1">Uncharacterized protein</fullName>
    </submittedName>
</protein>
<reference evidence="1" key="1">
    <citation type="journal article" date="2023" name="Plant J.">
        <title>Genome sequences and population genomics provide insights into the demographic history, inbreeding, and mutation load of two 'living fossil' tree species of Dipteronia.</title>
        <authorList>
            <person name="Feng Y."/>
            <person name="Comes H.P."/>
            <person name="Chen J."/>
            <person name="Zhu S."/>
            <person name="Lu R."/>
            <person name="Zhang X."/>
            <person name="Li P."/>
            <person name="Qiu J."/>
            <person name="Olsen K.M."/>
            <person name="Qiu Y."/>
        </authorList>
    </citation>
    <scope>NUCLEOTIDE SEQUENCE</scope>
    <source>
        <strain evidence="1">NBL</strain>
    </source>
</reference>
<dbReference type="InterPro" id="IPR053098">
    <property type="entry name" value="Petuviruses_polyprotein"/>
</dbReference>
<dbReference type="AlphaFoldDB" id="A0AAE0AQG8"/>
<evidence type="ECO:0000313" key="2">
    <source>
        <dbReference type="Proteomes" id="UP001281410"/>
    </source>
</evidence>
<name>A0AAE0AQG8_9ROSI</name>
<evidence type="ECO:0000313" key="1">
    <source>
        <dbReference type="EMBL" id="KAK3222093.1"/>
    </source>
</evidence>
<dbReference type="Proteomes" id="UP001281410">
    <property type="component" value="Unassembled WGS sequence"/>
</dbReference>
<organism evidence="1 2">
    <name type="scientific">Dipteronia sinensis</name>
    <dbReference type="NCBI Taxonomy" id="43782"/>
    <lineage>
        <taxon>Eukaryota</taxon>
        <taxon>Viridiplantae</taxon>
        <taxon>Streptophyta</taxon>
        <taxon>Embryophyta</taxon>
        <taxon>Tracheophyta</taxon>
        <taxon>Spermatophyta</taxon>
        <taxon>Magnoliopsida</taxon>
        <taxon>eudicotyledons</taxon>
        <taxon>Gunneridae</taxon>
        <taxon>Pentapetalae</taxon>
        <taxon>rosids</taxon>
        <taxon>malvids</taxon>
        <taxon>Sapindales</taxon>
        <taxon>Sapindaceae</taxon>
        <taxon>Hippocastanoideae</taxon>
        <taxon>Acereae</taxon>
        <taxon>Dipteronia</taxon>
    </lineage>
</organism>
<dbReference type="EMBL" id="JANJYJ010000003">
    <property type="protein sequence ID" value="KAK3222093.1"/>
    <property type="molecule type" value="Genomic_DNA"/>
</dbReference>
<accession>A0AAE0AQG8</accession>
<proteinExistence type="predicted"/>